<keyword evidence="9" id="KW-0119">Carbohydrate metabolism</keyword>
<dbReference type="PANTHER" id="PTHR10457">
    <property type="entry name" value="MEVALONATE KINASE/GALACTOKINASE"/>
    <property type="match status" value="1"/>
</dbReference>
<evidence type="ECO:0000256" key="6">
    <source>
        <dbReference type="ARBA" id="ARBA00022840"/>
    </source>
</evidence>
<keyword evidence="3" id="KW-0479">Metal-binding</keyword>
<reference evidence="14 15" key="1">
    <citation type="submission" date="2020-08" db="EMBL/GenBank/DDBJ databases">
        <title>Sequencing the genomes of 1000 actinobacteria strains.</title>
        <authorList>
            <person name="Klenk H.-P."/>
        </authorList>
    </citation>
    <scope>NUCLEOTIDE SEQUENCE [LARGE SCALE GENOMIC DNA]</scope>
    <source>
        <strain evidence="14 15">DSM 23040</strain>
    </source>
</reference>
<name>A0A839QTB4_9MICO</name>
<keyword evidence="15" id="KW-1185">Reference proteome</keyword>
<dbReference type="PROSITE" id="PS00627">
    <property type="entry name" value="GHMP_KINASES_ATP"/>
    <property type="match status" value="1"/>
</dbReference>
<evidence type="ECO:0000256" key="8">
    <source>
        <dbReference type="ARBA" id="ARBA00023144"/>
    </source>
</evidence>
<dbReference type="GO" id="GO:0005829">
    <property type="term" value="C:cytosol"/>
    <property type="evidence" value="ECO:0007669"/>
    <property type="project" value="TreeGrafter"/>
</dbReference>
<dbReference type="InterPro" id="IPR014721">
    <property type="entry name" value="Ribsml_uS5_D2-typ_fold_subgr"/>
</dbReference>
<dbReference type="EC" id="2.7.1.6" evidence="10"/>
<dbReference type="Pfam" id="PF00288">
    <property type="entry name" value="GHMP_kinases_N"/>
    <property type="match status" value="1"/>
</dbReference>
<dbReference type="GO" id="GO:0004335">
    <property type="term" value="F:galactokinase activity"/>
    <property type="evidence" value="ECO:0007669"/>
    <property type="project" value="UniProtKB-UniRule"/>
</dbReference>
<sequence length="410" mass="42453">MTETSTTRLHRAPDRAEAARAAGRAFADAFGTEADGVFSAPGRVTIIGEHVDYQDGLCLPMAIGHRCFAAVRVTETGRLQLRSRQMPDDAVDVALADLAPGAVPVWAGYAAGVIWALADAHPQLRSGELGLAILVDGQVPLGAGLSSSAALECSVAQALEELLGLGTTQQERIAACIRAENEFVGAATGGLDQSASVRAAQGHALLLDCADGAVELEPWDLSEHGLGLLIVDTRAEHSLIGGEYAERRGQTESAAEALGAATLREVADAGADGVRDQLDALEDDVIRRRARHVVTEICRVREFADLLADGGVGENLRRLGELMNASHDSLRDDFEVTVPELDVAVGAARDAGAHGARMTGGGFGGSIIALVDADQMEATAAAVATAFAEHGFTAPVAFAAQPSTGAGRDI</sequence>
<dbReference type="InterPro" id="IPR000705">
    <property type="entry name" value="Galactokinase"/>
</dbReference>
<evidence type="ECO:0000259" key="12">
    <source>
        <dbReference type="Pfam" id="PF08544"/>
    </source>
</evidence>
<keyword evidence="7" id="KW-0460">Magnesium</keyword>
<keyword evidence="6" id="KW-0067">ATP-binding</keyword>
<dbReference type="Pfam" id="PF08544">
    <property type="entry name" value="GHMP_kinases_C"/>
    <property type="match status" value="1"/>
</dbReference>
<dbReference type="SUPFAM" id="SSF55060">
    <property type="entry name" value="GHMP Kinase, C-terminal domain"/>
    <property type="match status" value="1"/>
</dbReference>
<evidence type="ECO:0000256" key="7">
    <source>
        <dbReference type="ARBA" id="ARBA00022842"/>
    </source>
</evidence>
<feature type="domain" description="Galactokinase N-terminal" evidence="13">
    <location>
        <begin position="25"/>
        <end position="72"/>
    </location>
</feature>
<evidence type="ECO:0000256" key="1">
    <source>
        <dbReference type="ARBA" id="ARBA00006566"/>
    </source>
</evidence>
<dbReference type="AlphaFoldDB" id="A0A839QTB4"/>
<organism evidence="14 15">
    <name type="scientific">Helcobacillus massiliensis</name>
    <dbReference type="NCBI Taxonomy" id="521392"/>
    <lineage>
        <taxon>Bacteria</taxon>
        <taxon>Bacillati</taxon>
        <taxon>Actinomycetota</taxon>
        <taxon>Actinomycetes</taxon>
        <taxon>Micrococcales</taxon>
        <taxon>Dermabacteraceae</taxon>
        <taxon>Helcobacillus</taxon>
    </lineage>
</organism>
<evidence type="ECO:0000256" key="4">
    <source>
        <dbReference type="ARBA" id="ARBA00022741"/>
    </source>
</evidence>
<proteinExistence type="inferred from homology"/>
<keyword evidence="4" id="KW-0547">Nucleotide-binding</keyword>
<dbReference type="InterPro" id="IPR006203">
    <property type="entry name" value="GHMP_knse_ATP-bd_CS"/>
</dbReference>
<dbReference type="InterPro" id="IPR019539">
    <property type="entry name" value="GalKase_N"/>
</dbReference>
<dbReference type="InterPro" id="IPR013750">
    <property type="entry name" value="GHMP_kinase_C_dom"/>
</dbReference>
<dbReference type="GO" id="GO:0006012">
    <property type="term" value="P:galactose metabolic process"/>
    <property type="evidence" value="ECO:0007669"/>
    <property type="project" value="UniProtKB-UniRule"/>
</dbReference>
<dbReference type="RefSeq" id="WP_183375684.1">
    <property type="nucleotide sequence ID" value="NZ_CBCSFZ010000001.1"/>
</dbReference>
<protein>
    <recommendedName>
        <fullName evidence="10">Galactokinase</fullName>
        <ecNumber evidence="10">2.7.1.6</ecNumber>
    </recommendedName>
</protein>
<dbReference type="InterPro" id="IPR006204">
    <property type="entry name" value="GHMP_kinase_N_dom"/>
</dbReference>
<dbReference type="Gene3D" id="3.30.70.890">
    <property type="entry name" value="GHMP kinase, C-terminal domain"/>
    <property type="match status" value="1"/>
</dbReference>
<dbReference type="SUPFAM" id="SSF54211">
    <property type="entry name" value="Ribosomal protein S5 domain 2-like"/>
    <property type="match status" value="1"/>
</dbReference>
<keyword evidence="5 14" id="KW-0418">Kinase</keyword>
<keyword evidence="2 14" id="KW-0808">Transferase</keyword>
<comment type="caution">
    <text evidence="14">The sequence shown here is derived from an EMBL/GenBank/DDBJ whole genome shotgun (WGS) entry which is preliminary data.</text>
</comment>
<dbReference type="GO" id="GO:0046872">
    <property type="term" value="F:metal ion binding"/>
    <property type="evidence" value="ECO:0007669"/>
    <property type="project" value="UniProtKB-KW"/>
</dbReference>
<dbReference type="PRINTS" id="PR00473">
    <property type="entry name" value="GALCTOKINASE"/>
</dbReference>
<dbReference type="InterPro" id="IPR036554">
    <property type="entry name" value="GHMP_kinase_C_sf"/>
</dbReference>
<dbReference type="FunFam" id="3.30.70.890:FF:000001">
    <property type="entry name" value="Galactokinase"/>
    <property type="match status" value="1"/>
</dbReference>
<dbReference type="InterPro" id="IPR020568">
    <property type="entry name" value="Ribosomal_Su5_D2-typ_SF"/>
</dbReference>
<evidence type="ECO:0000256" key="9">
    <source>
        <dbReference type="ARBA" id="ARBA00023277"/>
    </source>
</evidence>
<evidence type="ECO:0000313" key="15">
    <source>
        <dbReference type="Proteomes" id="UP000568050"/>
    </source>
</evidence>
<dbReference type="PIRSF" id="PIRSF000530">
    <property type="entry name" value="Galactokinase"/>
    <property type="match status" value="1"/>
</dbReference>
<accession>A0A839QTB4</accession>
<evidence type="ECO:0000313" key="14">
    <source>
        <dbReference type="EMBL" id="MBB3022975.1"/>
    </source>
</evidence>
<dbReference type="NCBIfam" id="TIGR00131">
    <property type="entry name" value="gal_kin"/>
    <property type="match status" value="1"/>
</dbReference>
<evidence type="ECO:0000259" key="13">
    <source>
        <dbReference type="Pfam" id="PF10509"/>
    </source>
</evidence>
<gene>
    <name evidence="14" type="ORF">FHX50_001258</name>
</gene>
<dbReference type="Pfam" id="PF10509">
    <property type="entry name" value="GalKase_gal_bdg"/>
    <property type="match status" value="1"/>
</dbReference>
<dbReference type="InterPro" id="IPR006206">
    <property type="entry name" value="Mevalonate/galactokinase"/>
</dbReference>
<dbReference type="GO" id="GO:0005524">
    <property type="term" value="F:ATP binding"/>
    <property type="evidence" value="ECO:0007669"/>
    <property type="project" value="UniProtKB-UniRule"/>
</dbReference>
<evidence type="ECO:0000256" key="10">
    <source>
        <dbReference type="NCBIfam" id="TIGR00131"/>
    </source>
</evidence>
<comment type="similarity">
    <text evidence="1">Belongs to the GHMP kinase family. GalK subfamily.</text>
</comment>
<dbReference type="PANTHER" id="PTHR10457:SF7">
    <property type="entry name" value="GALACTOKINASE-RELATED"/>
    <property type="match status" value="1"/>
</dbReference>
<evidence type="ECO:0000256" key="5">
    <source>
        <dbReference type="ARBA" id="ARBA00022777"/>
    </source>
</evidence>
<evidence type="ECO:0000259" key="11">
    <source>
        <dbReference type="Pfam" id="PF00288"/>
    </source>
</evidence>
<evidence type="ECO:0000256" key="2">
    <source>
        <dbReference type="ARBA" id="ARBA00022679"/>
    </source>
</evidence>
<evidence type="ECO:0000256" key="3">
    <source>
        <dbReference type="ARBA" id="ARBA00022723"/>
    </source>
</evidence>
<feature type="domain" description="GHMP kinase N-terminal" evidence="11">
    <location>
        <begin position="110"/>
        <end position="197"/>
    </location>
</feature>
<dbReference type="PRINTS" id="PR00959">
    <property type="entry name" value="MEVGALKINASE"/>
</dbReference>
<dbReference type="EMBL" id="JACHWP010000002">
    <property type="protein sequence ID" value="MBB3022975.1"/>
    <property type="molecule type" value="Genomic_DNA"/>
</dbReference>
<feature type="domain" description="GHMP kinase C-terminal" evidence="12">
    <location>
        <begin position="314"/>
        <end position="387"/>
    </location>
</feature>
<dbReference type="Proteomes" id="UP000568050">
    <property type="component" value="Unassembled WGS sequence"/>
</dbReference>
<keyword evidence="8" id="KW-0299">Galactose metabolism</keyword>
<dbReference type="Gene3D" id="3.30.230.10">
    <property type="match status" value="1"/>
</dbReference>